<gene>
    <name evidence="4" type="ORF">GCM10009765_69700</name>
</gene>
<evidence type="ECO:0000313" key="5">
    <source>
        <dbReference type="Proteomes" id="UP001500618"/>
    </source>
</evidence>
<dbReference type="SUPFAM" id="SSF53850">
    <property type="entry name" value="Periplasmic binding protein-like II"/>
    <property type="match status" value="1"/>
</dbReference>
<reference evidence="5" key="1">
    <citation type="journal article" date="2019" name="Int. J. Syst. Evol. Microbiol.">
        <title>The Global Catalogue of Microorganisms (GCM) 10K type strain sequencing project: providing services to taxonomists for standard genome sequencing and annotation.</title>
        <authorList>
            <consortium name="The Broad Institute Genomics Platform"/>
            <consortium name="The Broad Institute Genome Sequencing Center for Infectious Disease"/>
            <person name="Wu L."/>
            <person name="Ma J."/>
        </authorList>
    </citation>
    <scope>NUCLEOTIDE SEQUENCE [LARGE SCALE GENOMIC DNA]</scope>
    <source>
        <strain evidence="5">JCM 14718</strain>
    </source>
</reference>
<organism evidence="4 5">
    <name type="scientific">Fodinicola feengrottensis</name>
    <dbReference type="NCBI Taxonomy" id="435914"/>
    <lineage>
        <taxon>Bacteria</taxon>
        <taxon>Bacillati</taxon>
        <taxon>Actinomycetota</taxon>
        <taxon>Actinomycetes</taxon>
        <taxon>Mycobacteriales</taxon>
        <taxon>Fodinicola</taxon>
    </lineage>
</organism>
<comment type="caution">
    <text evidence="4">The sequence shown here is derived from an EMBL/GenBank/DDBJ whole genome shotgun (WGS) entry which is preliminary data.</text>
</comment>
<evidence type="ECO:0000256" key="2">
    <source>
        <dbReference type="SAM" id="SignalP"/>
    </source>
</evidence>
<dbReference type="EMBL" id="BAAANY010000036">
    <property type="protein sequence ID" value="GAA1710444.1"/>
    <property type="molecule type" value="Genomic_DNA"/>
</dbReference>
<keyword evidence="5" id="KW-1185">Reference proteome</keyword>
<accession>A0ABP4UUG8</accession>
<feature type="region of interest" description="Disordered" evidence="1">
    <location>
        <begin position="77"/>
        <end position="99"/>
    </location>
</feature>
<dbReference type="Pfam" id="PF00496">
    <property type="entry name" value="SBP_bac_5"/>
    <property type="match status" value="1"/>
</dbReference>
<dbReference type="Gene3D" id="3.10.105.10">
    <property type="entry name" value="Dipeptide-binding Protein, Domain 3"/>
    <property type="match status" value="1"/>
</dbReference>
<dbReference type="Gene3D" id="3.40.190.10">
    <property type="entry name" value="Periplasmic binding protein-like II"/>
    <property type="match status" value="1"/>
</dbReference>
<dbReference type="PIRSF" id="PIRSF002741">
    <property type="entry name" value="MppA"/>
    <property type="match status" value="1"/>
</dbReference>
<keyword evidence="2" id="KW-0732">Signal</keyword>
<feature type="domain" description="Solute-binding protein family 5" evidence="3">
    <location>
        <begin position="82"/>
        <end position="468"/>
    </location>
</feature>
<dbReference type="Proteomes" id="UP001500618">
    <property type="component" value="Unassembled WGS sequence"/>
</dbReference>
<dbReference type="InterPro" id="IPR039424">
    <property type="entry name" value="SBP_5"/>
</dbReference>
<evidence type="ECO:0000256" key="1">
    <source>
        <dbReference type="SAM" id="MobiDB-lite"/>
    </source>
</evidence>
<dbReference type="PANTHER" id="PTHR30290:SF83">
    <property type="entry name" value="ABC TRANSPORTER SUBSTRATE-BINDING PROTEIN"/>
    <property type="match status" value="1"/>
</dbReference>
<dbReference type="InterPro" id="IPR030678">
    <property type="entry name" value="Peptide/Ni-bd"/>
</dbReference>
<protein>
    <submittedName>
        <fullName evidence="4">ABC transporter substrate-binding protein</fullName>
    </submittedName>
</protein>
<dbReference type="RefSeq" id="WP_344314401.1">
    <property type="nucleotide sequence ID" value="NZ_BAAANY010000036.1"/>
</dbReference>
<name>A0ABP4UUG8_9ACTN</name>
<dbReference type="InterPro" id="IPR000914">
    <property type="entry name" value="SBP_5_dom"/>
</dbReference>
<proteinExistence type="predicted"/>
<dbReference type="PROSITE" id="PS51257">
    <property type="entry name" value="PROKAR_LIPOPROTEIN"/>
    <property type="match status" value="1"/>
</dbReference>
<feature type="chain" id="PRO_5046376965" evidence="2">
    <location>
        <begin position="24"/>
        <end position="554"/>
    </location>
</feature>
<dbReference type="PANTHER" id="PTHR30290">
    <property type="entry name" value="PERIPLASMIC BINDING COMPONENT OF ABC TRANSPORTER"/>
    <property type="match status" value="1"/>
</dbReference>
<feature type="signal peptide" evidence="2">
    <location>
        <begin position="1"/>
        <end position="23"/>
    </location>
</feature>
<evidence type="ECO:0000259" key="3">
    <source>
        <dbReference type="Pfam" id="PF00496"/>
    </source>
</evidence>
<dbReference type="CDD" id="cd08506">
    <property type="entry name" value="PBP2_clavulanate_OppA2"/>
    <property type="match status" value="1"/>
</dbReference>
<sequence length="554" mass="58756">MKKSRVLIALVAAVALTASACNANPTPGSGGTATTGGTLHILFDNPTLKEDPAKSQSLAVSAIHLMIRSLTTWKTDPNKPPTVVPDLATDTGTPSDGGKTWTYHLKPGVLYEDGSKITSQDVKYSVERTFAPQLSEGLAYHKTLLVGGENYKGPLTGQDLPSIATPDASTIVFHLNKPYGDWPWIVSMPAFTGVPKSKEDVVHYQDHPLASGPYKVQSAQQGSKIVLVRNKYWDQKTDPVRTALPDSIVLDMALNGEVINQRIIADQGADQAAFSFVTLQAALAPKVLNNPQVKARLAVSPSGALDYLALNTRKAPLNDVNVRKAIEYAIDKNAVQIAAGGPVIGGDIASTLIEPGISGYQKYDLYQAPASGDVAKAKALLATAKFNQTAPLVLISQNDSLHVAVSQAIQASLQKAGIKVTLKPEDDDSWQADSTGGKPNYDLSLSGWLPDFPSAQGSIQPLIGTSEIGNGGFNISQYSNAQVDAAIAAATSQTDLTKAAAQWGALDQQVMQDAPIVPLFYAKNAFLRGSKVTNFYLPPYPPYPSVLTVGLTGK</sequence>
<evidence type="ECO:0000313" key="4">
    <source>
        <dbReference type="EMBL" id="GAA1710444.1"/>
    </source>
</evidence>